<dbReference type="EMBL" id="CAWUPB010000936">
    <property type="protein sequence ID" value="CAK7333987.1"/>
    <property type="molecule type" value="Genomic_DNA"/>
</dbReference>
<proteinExistence type="predicted"/>
<protein>
    <submittedName>
        <fullName evidence="1">Uncharacterized protein</fullName>
    </submittedName>
</protein>
<reference evidence="1 2" key="1">
    <citation type="submission" date="2024-01" db="EMBL/GenBank/DDBJ databases">
        <authorList>
            <person name="Waweru B."/>
        </authorList>
    </citation>
    <scope>NUCLEOTIDE SEQUENCE [LARGE SCALE GENOMIC DNA]</scope>
</reference>
<gene>
    <name evidence="1" type="ORF">DCAF_LOCUS9721</name>
</gene>
<comment type="caution">
    <text evidence="1">The sequence shown here is derived from an EMBL/GenBank/DDBJ whole genome shotgun (WGS) entry which is preliminary data.</text>
</comment>
<organism evidence="1 2">
    <name type="scientific">Dovyalis caffra</name>
    <dbReference type="NCBI Taxonomy" id="77055"/>
    <lineage>
        <taxon>Eukaryota</taxon>
        <taxon>Viridiplantae</taxon>
        <taxon>Streptophyta</taxon>
        <taxon>Embryophyta</taxon>
        <taxon>Tracheophyta</taxon>
        <taxon>Spermatophyta</taxon>
        <taxon>Magnoliopsida</taxon>
        <taxon>eudicotyledons</taxon>
        <taxon>Gunneridae</taxon>
        <taxon>Pentapetalae</taxon>
        <taxon>rosids</taxon>
        <taxon>fabids</taxon>
        <taxon>Malpighiales</taxon>
        <taxon>Salicaceae</taxon>
        <taxon>Flacourtieae</taxon>
        <taxon>Dovyalis</taxon>
    </lineage>
</organism>
<evidence type="ECO:0000313" key="1">
    <source>
        <dbReference type="EMBL" id="CAK7333987.1"/>
    </source>
</evidence>
<evidence type="ECO:0000313" key="2">
    <source>
        <dbReference type="Proteomes" id="UP001314170"/>
    </source>
</evidence>
<keyword evidence="2" id="KW-1185">Reference proteome</keyword>
<sequence length="205" mass="22220">MKQTGTIASTGARFEMLAVAAGKIEEATMTVVFINGSEEKIKAELFMLNLVGLKETMPSSLRTPKMNGVVEGSEVVVLIDPSVTHNFISLVLVEKLGLPISATPNYGVVIGNGSRLKGEGILASHIGGYGSRLEEAFYESTMNGRRIELIGDPSPNHALVSFKALVKTMQLEDEGVLLELHHLIVSEENIPDIRDITISEVLDRF</sequence>
<accession>A0AAV1RDA5</accession>
<dbReference type="Proteomes" id="UP001314170">
    <property type="component" value="Unassembled WGS sequence"/>
</dbReference>
<dbReference type="AlphaFoldDB" id="A0AAV1RDA5"/>
<name>A0AAV1RDA5_9ROSI</name>